<dbReference type="Proteomes" id="UP000184267">
    <property type="component" value="Unassembled WGS sequence"/>
</dbReference>
<dbReference type="InterPro" id="IPR041698">
    <property type="entry name" value="Methyltransf_25"/>
</dbReference>
<reference evidence="2 3" key="1">
    <citation type="submission" date="2016-10" db="EMBL/GenBank/DDBJ databases">
        <title>Genome sequence of the basidiomycete white-rot fungus Trametes pubescens.</title>
        <authorList>
            <person name="Makela M.R."/>
            <person name="Granchi Z."/>
            <person name="Peng M."/>
            <person name="De Vries R.P."/>
            <person name="Grigoriev I."/>
            <person name="Riley R."/>
            <person name="Hilden K."/>
        </authorList>
    </citation>
    <scope>NUCLEOTIDE SEQUENCE [LARGE SCALE GENOMIC DNA]</scope>
    <source>
        <strain evidence="2 3">FBCC735</strain>
    </source>
</reference>
<dbReference type="OrthoDB" id="8300214at2759"/>
<dbReference type="SUPFAM" id="SSF53335">
    <property type="entry name" value="S-adenosyl-L-methionine-dependent methyltransferases"/>
    <property type="match status" value="1"/>
</dbReference>
<dbReference type="AlphaFoldDB" id="A0A1M2VTH9"/>
<protein>
    <recommendedName>
        <fullName evidence="1">Methyltransferase domain-containing protein</fullName>
    </recommendedName>
</protein>
<evidence type="ECO:0000259" key="1">
    <source>
        <dbReference type="Pfam" id="PF13649"/>
    </source>
</evidence>
<sequence length="291" mass="31153">MSRPPSPDDLDALAAIYPHSPGQLHIVRSQIEQRAQLVKTWDIKPGERILEIGCGQGDCTLVLAAAAGEAGSVTAVDPASLDYGSPFTLGQAQAHLKASSLGPRIDFVQADPLDFLRGTTEHYTTAVMAQCTWYFATPQVVSDILAALLARADRVCISEYSLTAADYRAVPHVLSTLAQASLECRKPISTSNVRTVLSPDRLRNAAVAAGFVVQNETILSAPDGMLDGKWEVGWVLSDKFLGEVESVVKDEKEKSVVLAARDSVQGAYGILKGRGESVRTMDIWVATFAAA</sequence>
<dbReference type="Pfam" id="PF13649">
    <property type="entry name" value="Methyltransf_25"/>
    <property type="match status" value="1"/>
</dbReference>
<dbReference type="InterPro" id="IPR029063">
    <property type="entry name" value="SAM-dependent_MTases_sf"/>
</dbReference>
<accession>A0A1M2VTH9</accession>
<dbReference type="EMBL" id="MNAD01000730">
    <property type="protein sequence ID" value="OJT10830.1"/>
    <property type="molecule type" value="Genomic_DNA"/>
</dbReference>
<name>A0A1M2VTH9_TRAPU</name>
<keyword evidence="3" id="KW-1185">Reference proteome</keyword>
<dbReference type="STRING" id="154538.A0A1M2VTH9"/>
<evidence type="ECO:0000313" key="2">
    <source>
        <dbReference type="EMBL" id="OJT10830.1"/>
    </source>
</evidence>
<dbReference type="OMA" id="GKRITWV"/>
<gene>
    <name evidence="2" type="ORF">TRAPUB_12642</name>
</gene>
<dbReference type="Gene3D" id="3.40.50.150">
    <property type="entry name" value="Vaccinia Virus protein VP39"/>
    <property type="match status" value="1"/>
</dbReference>
<comment type="caution">
    <text evidence="2">The sequence shown here is derived from an EMBL/GenBank/DDBJ whole genome shotgun (WGS) entry which is preliminary data.</text>
</comment>
<proteinExistence type="predicted"/>
<dbReference type="CDD" id="cd02440">
    <property type="entry name" value="AdoMet_MTases"/>
    <property type="match status" value="1"/>
</dbReference>
<evidence type="ECO:0000313" key="3">
    <source>
        <dbReference type="Proteomes" id="UP000184267"/>
    </source>
</evidence>
<feature type="domain" description="Methyltransferase" evidence="1">
    <location>
        <begin position="49"/>
        <end position="140"/>
    </location>
</feature>
<organism evidence="2 3">
    <name type="scientific">Trametes pubescens</name>
    <name type="common">White-rot fungus</name>
    <dbReference type="NCBI Taxonomy" id="154538"/>
    <lineage>
        <taxon>Eukaryota</taxon>
        <taxon>Fungi</taxon>
        <taxon>Dikarya</taxon>
        <taxon>Basidiomycota</taxon>
        <taxon>Agaricomycotina</taxon>
        <taxon>Agaricomycetes</taxon>
        <taxon>Polyporales</taxon>
        <taxon>Polyporaceae</taxon>
        <taxon>Trametes</taxon>
    </lineage>
</organism>